<keyword evidence="1" id="KW-0472">Membrane</keyword>
<feature type="transmembrane region" description="Helical" evidence="1">
    <location>
        <begin position="295"/>
        <end position="317"/>
    </location>
</feature>
<keyword evidence="1" id="KW-1133">Transmembrane helix</keyword>
<sequence>MYINTITSLVAADLTPLSALAEKYAWGERNTRIFGRFHRMESASLFEHEGLPDLMMQLLQQFRAECDPVLFEQIGYVVWAHSLNSPSPFDLGPVLANKVRSFLGRTEVEFFSVTQASCASALVGLKFLDAKLAAAHARQENVCGLLITGEKCFHGTVQYVNQNGFFGEAFCATLLSARPSPGALCMSGMHVQQLAAYGTRTRETSRERENAYDHAFIPTMLETVNTALLNAGRRPEELRTLIPYHISPPTFDRIADAAGFSRDIIYRRHLYQLGHCFCSDTFLNLKSLLTHRDNAVAVGPILAVASGIAGTFAAVVLELNNEDQT</sequence>
<dbReference type="Proteomes" id="UP000615613">
    <property type="component" value="Chromosome"/>
</dbReference>
<reference evidence="3" key="2">
    <citation type="submission" date="2021-06" db="EMBL/GenBank/DDBJ databases">
        <title>Updating the genus Pseudomonas: Description of 43 new species and partition of the Pseudomonas putida group.</title>
        <authorList>
            <person name="Girard L."/>
            <person name="Lood C."/>
            <person name="Vandamme P."/>
            <person name="Rokni-Zadeh H."/>
            <person name="van Noort V."/>
            <person name="Hofte M."/>
            <person name="Lavigne R."/>
            <person name="De Mot R."/>
        </authorList>
    </citation>
    <scope>NUCLEOTIDE SEQUENCE</scope>
    <source>
        <strain evidence="3">SWRI145</strain>
    </source>
</reference>
<dbReference type="SUPFAM" id="SSF53901">
    <property type="entry name" value="Thiolase-like"/>
    <property type="match status" value="1"/>
</dbReference>
<gene>
    <name evidence="3" type="ORF">HU722_0020300</name>
    <name evidence="2" type="ORF">HU722_35830</name>
</gene>
<dbReference type="EMBL" id="JABWQF010000029">
    <property type="protein sequence ID" value="MBC3296911.1"/>
    <property type="molecule type" value="Genomic_DNA"/>
</dbReference>
<evidence type="ECO:0000313" key="2">
    <source>
        <dbReference type="EMBL" id="MBC3296911.1"/>
    </source>
</evidence>
<dbReference type="GO" id="GO:0016746">
    <property type="term" value="F:acyltransferase activity"/>
    <property type="evidence" value="ECO:0007669"/>
    <property type="project" value="InterPro"/>
</dbReference>
<proteinExistence type="predicted"/>
<dbReference type="InterPro" id="IPR016039">
    <property type="entry name" value="Thiolase-like"/>
</dbReference>
<keyword evidence="4" id="KW-1185">Reference proteome</keyword>
<evidence type="ECO:0000313" key="4">
    <source>
        <dbReference type="Proteomes" id="UP000615613"/>
    </source>
</evidence>
<evidence type="ECO:0000256" key="1">
    <source>
        <dbReference type="SAM" id="Phobius"/>
    </source>
</evidence>
<name>A0A8I0CZU0_9PSED</name>
<dbReference type="KEGG" id="ptrt:HU722_0020300"/>
<dbReference type="RefSeq" id="WP_065873341.1">
    <property type="nucleotide sequence ID" value="NZ_CP077084.1"/>
</dbReference>
<dbReference type="AlphaFoldDB" id="A0A8I0CZU0"/>
<evidence type="ECO:0000313" key="3">
    <source>
        <dbReference type="EMBL" id="QXH82315.1"/>
    </source>
</evidence>
<accession>A0A8I0CZU0</accession>
<keyword evidence="1" id="KW-0812">Transmembrane</keyword>
<organism evidence="2">
    <name type="scientific">Pseudomonas tritici</name>
    <dbReference type="NCBI Taxonomy" id="2745518"/>
    <lineage>
        <taxon>Bacteria</taxon>
        <taxon>Pseudomonadati</taxon>
        <taxon>Pseudomonadota</taxon>
        <taxon>Gammaproteobacteria</taxon>
        <taxon>Pseudomonadales</taxon>
        <taxon>Pseudomonadaceae</taxon>
        <taxon>Pseudomonas</taxon>
    </lineage>
</organism>
<dbReference type="Gene3D" id="3.40.47.10">
    <property type="match status" value="2"/>
</dbReference>
<reference evidence="2" key="1">
    <citation type="journal article" date="2020" name="Microorganisms">
        <title>Reliable Identification of Environmental Pseudomonas Isolates Using the rpoD Gene.</title>
        <authorList>
            <consortium name="The Broad Institute Genome Sequencing Platform"/>
            <person name="Girard L."/>
            <person name="Lood C."/>
            <person name="Rokni-Zadeh H."/>
            <person name="van Noort V."/>
            <person name="Lavigne R."/>
            <person name="De Mot R."/>
        </authorList>
    </citation>
    <scope>NUCLEOTIDE SEQUENCE [LARGE SCALE GENOMIC DNA]</scope>
    <source>
        <strain evidence="2">SWRI145</strain>
    </source>
</reference>
<dbReference type="EMBL" id="CP077084">
    <property type="protein sequence ID" value="QXH82315.1"/>
    <property type="molecule type" value="Genomic_DNA"/>
</dbReference>
<protein>
    <submittedName>
        <fullName evidence="2">3-oxoacyl-ACP synthase</fullName>
    </submittedName>
</protein>